<gene>
    <name evidence="19" type="primary">SLC44A2</name>
</gene>
<keyword evidence="9" id="KW-1000">Mitochondrion outer membrane</keyword>
<comment type="catalytic activity">
    <reaction evidence="14">
        <text>choline(out) + n H(+)(in) = choline(in) + n H(+)(out)</text>
        <dbReference type="Rhea" id="RHEA:75463"/>
        <dbReference type="ChEBI" id="CHEBI:15354"/>
        <dbReference type="ChEBI" id="CHEBI:15378"/>
    </reaction>
</comment>
<feature type="transmembrane region" description="Helical" evidence="17">
    <location>
        <begin position="450"/>
        <end position="478"/>
    </location>
</feature>
<feature type="transmembrane region" description="Helical" evidence="17">
    <location>
        <begin position="259"/>
        <end position="277"/>
    </location>
</feature>
<proteinExistence type="inferred from homology"/>
<evidence type="ECO:0000256" key="17">
    <source>
        <dbReference type="RuleBase" id="RU368066"/>
    </source>
</evidence>
<dbReference type="InParanoid" id="A0A6J3R6Y1"/>
<feature type="transmembrane region" description="Helical" evidence="17">
    <location>
        <begin position="32"/>
        <end position="55"/>
    </location>
</feature>
<evidence type="ECO:0000256" key="13">
    <source>
        <dbReference type="ARBA" id="ARBA00023180"/>
    </source>
</evidence>
<keyword evidence="13" id="KW-0325">Glycoprotein</keyword>
<feature type="transmembrane region" description="Helical" evidence="17">
    <location>
        <begin position="562"/>
        <end position="581"/>
    </location>
</feature>
<evidence type="ECO:0000256" key="6">
    <source>
        <dbReference type="ARBA" id="ARBA00022475"/>
    </source>
</evidence>
<sequence>MGGERQHYYGKHGTPQKYDPTFKGPIYNRGCTDVICCVFLLLAIVGYVAVGIIAWTHGDPRKVIYPTDSRGEFCGQKGTKNENKPFLFYFNIVKCASPLVLLEFQCPTPQICVEKCPDRYLTYLNAHRSQDFEYYKQFCVPGFQNNKGVAEVLRDGDCPAVLTPSKPLAQRCFPDIHSHKGVLMVGNETTYEDGHGFRKNITELVEGAKKANGVLEARQLAMRIFEDYTVSWYWIIIGLVIAMVLSLLFIVLLRFLAGIMVWVMIVMVILVLGYGIFHCYMEYARLRGEAGSDISLVDLGFQTDLRVYLHLRQTWMAFMIILSILEVIIILLLIFLRKRILIAIALIKEASRAVGYVMCSLLYPLVTFFLLCLCIAYWASTAIFLSTSNEAVYKIFNDTACSVAGKTCNPETFLSSNESRLCPGAHCQFAFYGGESTYHRALLGLQIFNAFMFFWLANFVLALGQVTLAGAFASYYWALNKPDDLPAFPLFSAFGRALRYHTGSLAFGSLILAIVQIIRVILEYLDQRLKAAENKFAKFLMTCLKCCFWCLEKFIRFLNRNAYIMIAIYGTNFCTSARNAFFLLMRNIIRVAVLDKVTDFLFLLGKLLIVGSVGILAFFFFTHRIRIVQDTAPPLNYYWVPILTVIVGSYLIAHGFFSVYGMCVDTLFLCFCEDLERNDGSQERPYFMSPQLRDILLKESAEEEGKRGEVEE</sequence>
<feature type="transmembrane region" description="Helical" evidence="17">
    <location>
        <begin position="498"/>
        <end position="522"/>
    </location>
</feature>
<feature type="transmembrane region" description="Helical" evidence="17">
    <location>
        <begin position="601"/>
        <end position="623"/>
    </location>
</feature>
<reference evidence="19" key="1">
    <citation type="submission" date="2025-08" db="UniProtKB">
        <authorList>
            <consortium name="RefSeq"/>
        </authorList>
    </citation>
    <scope>IDENTIFICATION</scope>
    <source>
        <tissue evidence="19">Spleen</tissue>
    </source>
</reference>
<feature type="transmembrane region" description="Helical" evidence="17">
    <location>
        <begin position="355"/>
        <end position="379"/>
    </location>
</feature>
<dbReference type="GO" id="GO:0005741">
    <property type="term" value="C:mitochondrial outer membrane"/>
    <property type="evidence" value="ECO:0007669"/>
    <property type="project" value="UniProtKB-SubCell"/>
</dbReference>
<feature type="transmembrane region" description="Helical" evidence="17">
    <location>
        <begin position="232"/>
        <end position="253"/>
    </location>
</feature>
<dbReference type="Pfam" id="PF04515">
    <property type="entry name" value="Choline_transpo"/>
    <property type="match status" value="1"/>
</dbReference>
<keyword evidence="7" id="KW-0597">Phosphoprotein</keyword>
<dbReference type="GO" id="GO:0015297">
    <property type="term" value="F:antiporter activity"/>
    <property type="evidence" value="ECO:0007669"/>
    <property type="project" value="UniProtKB-KW"/>
</dbReference>
<evidence type="ECO:0000313" key="19">
    <source>
        <dbReference type="RefSeq" id="XP_033710219.1"/>
    </source>
</evidence>
<keyword evidence="12 17" id="KW-0472">Membrane</keyword>
<comment type="similarity">
    <text evidence="3 17">Belongs to the CTL (choline transporter-like) family.</text>
</comment>
<keyword evidence="8 17" id="KW-0812">Transmembrane</keyword>
<keyword evidence="11" id="KW-0496">Mitochondrion</keyword>
<accession>A0A6J3R6Y1</accession>
<dbReference type="GO" id="GO:0005886">
    <property type="term" value="C:plasma membrane"/>
    <property type="evidence" value="ECO:0007669"/>
    <property type="project" value="UniProtKB-SubCell"/>
</dbReference>
<dbReference type="GO" id="GO:0015101">
    <property type="term" value="F:organic cation transmembrane transporter activity"/>
    <property type="evidence" value="ECO:0007669"/>
    <property type="project" value="UniProtKB-ARBA"/>
</dbReference>
<evidence type="ECO:0000256" key="9">
    <source>
        <dbReference type="ARBA" id="ARBA00022787"/>
    </source>
</evidence>
<comment type="subcellular location">
    <subcellularLocation>
        <location evidence="2 17">Cell membrane</location>
        <topology evidence="2 17">Multi-pass membrane protein</topology>
    </subcellularLocation>
    <subcellularLocation>
        <location evidence="1">Mitochondrion outer membrane</location>
        <topology evidence="1">Multi-pass membrane protein</topology>
    </subcellularLocation>
</comment>
<evidence type="ECO:0000256" key="15">
    <source>
        <dbReference type="ARBA" id="ARBA00036560"/>
    </source>
</evidence>
<comment type="catalytic activity">
    <reaction evidence="15">
        <text>ethanolamine(out) + n H(+)(in) = ethanolamine(in) + n H(+)(out)</text>
        <dbReference type="Rhea" id="RHEA:75467"/>
        <dbReference type="ChEBI" id="CHEBI:15378"/>
        <dbReference type="ChEBI" id="CHEBI:57603"/>
    </reaction>
</comment>
<organism evidence="18 19">
    <name type="scientific">Tursiops truncatus</name>
    <name type="common">Atlantic bottle-nosed dolphin</name>
    <name type="synonym">Delphinus truncatus</name>
    <dbReference type="NCBI Taxonomy" id="9739"/>
    <lineage>
        <taxon>Eukaryota</taxon>
        <taxon>Metazoa</taxon>
        <taxon>Chordata</taxon>
        <taxon>Craniata</taxon>
        <taxon>Vertebrata</taxon>
        <taxon>Euteleostomi</taxon>
        <taxon>Mammalia</taxon>
        <taxon>Eutheria</taxon>
        <taxon>Laurasiatheria</taxon>
        <taxon>Artiodactyla</taxon>
        <taxon>Whippomorpha</taxon>
        <taxon>Cetacea</taxon>
        <taxon>Odontoceti</taxon>
        <taxon>Delphinidae</taxon>
        <taxon>Tursiops</taxon>
    </lineage>
</organism>
<dbReference type="AlphaFoldDB" id="A0A6J3R6Y1"/>
<dbReference type="PANTHER" id="PTHR12385">
    <property type="entry name" value="CHOLINE TRANSPORTER-LIKE (SLC FAMILY 44)"/>
    <property type="match status" value="1"/>
</dbReference>
<comment type="function">
    <text evidence="17">Choline transporter.</text>
</comment>
<protein>
    <recommendedName>
        <fullName evidence="17">Choline transporter-like protein</fullName>
    </recommendedName>
</protein>
<evidence type="ECO:0000256" key="4">
    <source>
        <dbReference type="ARBA" id="ARBA00022448"/>
    </source>
</evidence>
<evidence type="ECO:0000256" key="12">
    <source>
        <dbReference type="ARBA" id="ARBA00023136"/>
    </source>
</evidence>
<dbReference type="GeneID" id="101331989"/>
<keyword evidence="18" id="KW-1185">Reference proteome</keyword>
<keyword evidence="10 17" id="KW-1133">Transmembrane helix</keyword>
<evidence type="ECO:0000256" key="11">
    <source>
        <dbReference type="ARBA" id="ARBA00023128"/>
    </source>
</evidence>
<evidence type="ECO:0000256" key="16">
    <source>
        <dbReference type="ARBA" id="ARBA00038827"/>
    </source>
</evidence>
<keyword evidence="4" id="KW-0813">Transport</keyword>
<comment type="subunit">
    <text evidence="16">Interacts with COCH.</text>
</comment>
<evidence type="ECO:0000256" key="10">
    <source>
        <dbReference type="ARBA" id="ARBA00022989"/>
    </source>
</evidence>
<feature type="transmembrane region" description="Helical" evidence="17">
    <location>
        <begin position="635"/>
        <end position="657"/>
    </location>
</feature>
<dbReference type="FunCoup" id="A0A6J3R6Y1">
    <property type="interactions" value="1502"/>
</dbReference>
<evidence type="ECO:0000256" key="3">
    <source>
        <dbReference type="ARBA" id="ARBA00007168"/>
    </source>
</evidence>
<dbReference type="PANTHER" id="PTHR12385:SF34">
    <property type="entry name" value="CHOLINE TRANSPORTER-LIKE PROTEIN 2"/>
    <property type="match status" value="1"/>
</dbReference>
<keyword evidence="6" id="KW-1003">Cell membrane</keyword>
<dbReference type="Proteomes" id="UP000245320">
    <property type="component" value="Chromosome 3"/>
</dbReference>
<name>A0A6J3R6Y1_TURTR</name>
<dbReference type="CTD" id="57153"/>
<evidence type="ECO:0000256" key="14">
    <source>
        <dbReference type="ARBA" id="ARBA00035093"/>
    </source>
</evidence>
<evidence type="ECO:0000313" key="18">
    <source>
        <dbReference type="Proteomes" id="UP000245320"/>
    </source>
</evidence>
<dbReference type="InterPro" id="IPR007603">
    <property type="entry name" value="Choline_transptr-like"/>
</dbReference>
<evidence type="ECO:0000256" key="2">
    <source>
        <dbReference type="ARBA" id="ARBA00004651"/>
    </source>
</evidence>
<dbReference type="RefSeq" id="XP_033710219.1">
    <property type="nucleotide sequence ID" value="XM_033854328.1"/>
</dbReference>
<evidence type="ECO:0000256" key="1">
    <source>
        <dbReference type="ARBA" id="ARBA00004374"/>
    </source>
</evidence>
<dbReference type="OrthoDB" id="420519at2759"/>
<evidence type="ECO:0000256" key="7">
    <source>
        <dbReference type="ARBA" id="ARBA00022553"/>
    </source>
</evidence>
<feature type="transmembrane region" description="Helical" evidence="17">
    <location>
        <begin position="315"/>
        <end position="335"/>
    </location>
</feature>
<evidence type="ECO:0000256" key="5">
    <source>
        <dbReference type="ARBA" id="ARBA00022449"/>
    </source>
</evidence>
<keyword evidence="5" id="KW-0050">Antiport</keyword>
<evidence type="ECO:0000256" key="8">
    <source>
        <dbReference type="ARBA" id="ARBA00022692"/>
    </source>
</evidence>